<evidence type="ECO:0008006" key="3">
    <source>
        <dbReference type="Google" id="ProtNLM"/>
    </source>
</evidence>
<protein>
    <recommendedName>
        <fullName evidence="3">Transmembrane protein</fullName>
    </recommendedName>
</protein>
<evidence type="ECO:0000313" key="2">
    <source>
        <dbReference type="EMBL" id="AYB58525.1"/>
    </source>
</evidence>
<feature type="transmembrane region" description="Helical" evidence="1">
    <location>
        <begin position="40"/>
        <end position="60"/>
    </location>
</feature>
<organism evidence="2">
    <name type="scientific">Ralstonia solanacearum</name>
    <name type="common">Pseudomonas solanacearum</name>
    <dbReference type="NCBI Taxonomy" id="305"/>
    <lineage>
        <taxon>Bacteria</taxon>
        <taxon>Pseudomonadati</taxon>
        <taxon>Pseudomonadota</taxon>
        <taxon>Betaproteobacteria</taxon>
        <taxon>Burkholderiales</taxon>
        <taxon>Burkholderiaceae</taxon>
        <taxon>Ralstonia</taxon>
        <taxon>Ralstonia solanacearum species complex</taxon>
    </lineage>
</organism>
<dbReference type="AlphaFoldDB" id="A0A809EC41"/>
<accession>A0A809EC41</accession>
<keyword evidence="1" id="KW-0812">Transmembrane</keyword>
<geneLocation type="plasmid" evidence="2">
    <name>unnamed</name>
</geneLocation>
<keyword evidence="1" id="KW-1133">Transmembrane helix</keyword>
<dbReference type="EMBL" id="CP026093">
    <property type="protein sequence ID" value="AYB58525.1"/>
    <property type="molecule type" value="Genomic_DNA"/>
</dbReference>
<name>A0A809EC41_RALSL</name>
<evidence type="ECO:0000256" key="1">
    <source>
        <dbReference type="SAM" id="Phobius"/>
    </source>
</evidence>
<keyword evidence="1" id="KW-0472">Membrane</keyword>
<gene>
    <name evidence="2" type="ORF">C2L97_21515</name>
</gene>
<keyword evidence="2" id="KW-0614">Plasmid</keyword>
<reference evidence="2" key="1">
    <citation type="submission" date="2018-01" db="EMBL/GenBank/DDBJ databases">
        <title>Complete Genome Sequence of three strains from Ralstonia solanacearum ecotype Moko sequevar IIA-53 from Brazil.</title>
        <authorList>
            <person name="Silva J.R."/>
            <person name="Albuquerque G.M.R."/>
            <person name="Pais A.K.L."/>
            <person name="Silva A.M.F."/>
            <person name="Boiteux M.E.N.F."/>
            <person name="Souza E.B."/>
            <person name="Mariano R.L.R."/>
        </authorList>
    </citation>
    <scope>NUCLEOTIDE SEQUENCE [LARGE SCALE GENOMIC DNA]</scope>
    <source>
        <strain evidence="2">SFC</strain>
        <plasmid evidence="2">unnamed</plasmid>
    </source>
</reference>
<sequence length="106" mass="11652">MRASFAAMAEGADAFACRPCSRRESESIRAAIGMRIFAKIGLHFVLICLVTLTPPLLYVFQMQKDPAEAYGPSDAMEIVRRVWAHLQPRIGDQLGRLPNPGPLPTA</sequence>
<proteinExistence type="predicted"/>